<accession>A0A9P6A465</accession>
<evidence type="ECO:0000256" key="1">
    <source>
        <dbReference type="ARBA" id="ARBA00038215"/>
    </source>
</evidence>
<dbReference type="AlphaFoldDB" id="A0A9P6A465"/>
<name>A0A9P6A465_PLEER</name>
<dbReference type="EMBL" id="MU154541">
    <property type="protein sequence ID" value="KAF9497895.1"/>
    <property type="molecule type" value="Genomic_DNA"/>
</dbReference>
<dbReference type="InterPro" id="IPR050491">
    <property type="entry name" value="AmpC-like"/>
</dbReference>
<dbReference type="PANTHER" id="PTHR46825:SF15">
    <property type="entry name" value="BETA-LACTAMASE-RELATED DOMAIN-CONTAINING PROTEIN"/>
    <property type="match status" value="1"/>
</dbReference>
<dbReference type="OrthoDB" id="5946976at2759"/>
<comment type="caution">
    <text evidence="4">The sequence shown here is derived from an EMBL/GenBank/DDBJ whole genome shotgun (WGS) entry which is preliminary data.</text>
</comment>
<evidence type="ECO:0000313" key="5">
    <source>
        <dbReference type="Proteomes" id="UP000807025"/>
    </source>
</evidence>
<gene>
    <name evidence="4" type="ORF">BDN71DRAFT_1466925</name>
</gene>
<evidence type="ECO:0000256" key="2">
    <source>
        <dbReference type="SAM" id="SignalP"/>
    </source>
</evidence>
<evidence type="ECO:0000259" key="3">
    <source>
        <dbReference type="Pfam" id="PF00144"/>
    </source>
</evidence>
<evidence type="ECO:0000313" key="4">
    <source>
        <dbReference type="EMBL" id="KAF9497895.1"/>
    </source>
</evidence>
<feature type="domain" description="Beta-lactamase-related" evidence="3">
    <location>
        <begin position="71"/>
        <end position="390"/>
    </location>
</feature>
<dbReference type="Pfam" id="PF00144">
    <property type="entry name" value="Beta-lactamase"/>
    <property type="match status" value="1"/>
</dbReference>
<feature type="chain" id="PRO_5040275876" evidence="2">
    <location>
        <begin position="26"/>
        <end position="596"/>
    </location>
</feature>
<dbReference type="InterPro" id="IPR012338">
    <property type="entry name" value="Beta-lactam/transpept-like"/>
</dbReference>
<organism evidence="4 5">
    <name type="scientific">Pleurotus eryngii</name>
    <name type="common">Boletus of the steppes</name>
    <dbReference type="NCBI Taxonomy" id="5323"/>
    <lineage>
        <taxon>Eukaryota</taxon>
        <taxon>Fungi</taxon>
        <taxon>Dikarya</taxon>
        <taxon>Basidiomycota</taxon>
        <taxon>Agaricomycotina</taxon>
        <taxon>Agaricomycetes</taxon>
        <taxon>Agaricomycetidae</taxon>
        <taxon>Agaricales</taxon>
        <taxon>Pleurotineae</taxon>
        <taxon>Pleurotaceae</taxon>
        <taxon>Pleurotus</taxon>
    </lineage>
</organism>
<dbReference type="Gene3D" id="3.40.710.10">
    <property type="entry name" value="DD-peptidase/beta-lactamase superfamily"/>
    <property type="match status" value="1"/>
</dbReference>
<dbReference type="InterPro" id="IPR001466">
    <property type="entry name" value="Beta-lactam-related"/>
</dbReference>
<sequence>MMHFDLLATLYSCFIFAFPLASVLAQSPSSGSPVLTPEIDAFINGLLSDWNSPGGLSVAVVRKADNGTWDVETKGYGLAKADGTNVTERTLFSVGSNSKLFTALATGLLVANQSLEPSISWDTKIKNIIPGWGLTDPVANEEAAIVDLMSHRTGMPRHDFVASLAANMTDVIQKFRFLKPSAEFRQTFQYTNIMYTLLSYIPASVLPSRPSFTRYVKANIFDPLGMSSTTYSFDAANATGNLADGFKKQQLNSSASPFDSGIPRALPFWAQIGGEDGNSGSGPGGIISNAVDMASWLQVLLSGGQHPVTGESVIPAEVIQTVSSGVTIFTPSAQQPFLSPVVYGGGQFQSTYRGHVAAEHDGNVPGFNSFLSRFPFDGVGIAVLTNDDQLGSSISLAVKYHLADQALGLSPLDHKTIVGDALVTAFQSSPPPMQRPANATLPPNGIESLAGVYDDPAYGRIELCLAPTPTTMVAISPACEALLSNITTVLPGTVDLNSTIPTLLAKWDRPFGEYVRLTHFDESIFGLSIFNSYPTGNITAPFWTSPVVVSGPIAEFALDNGTLGFGMIGVWGSGDGVPELVGSTVRERSEVWFTKM</sequence>
<feature type="signal peptide" evidence="2">
    <location>
        <begin position="1"/>
        <end position="25"/>
    </location>
</feature>
<proteinExistence type="inferred from homology"/>
<keyword evidence="2" id="KW-0732">Signal</keyword>
<dbReference type="PANTHER" id="PTHR46825">
    <property type="entry name" value="D-ALANYL-D-ALANINE-CARBOXYPEPTIDASE/ENDOPEPTIDASE AMPH"/>
    <property type="match status" value="1"/>
</dbReference>
<keyword evidence="5" id="KW-1185">Reference proteome</keyword>
<reference evidence="4" key="1">
    <citation type="submission" date="2020-11" db="EMBL/GenBank/DDBJ databases">
        <authorList>
            <consortium name="DOE Joint Genome Institute"/>
            <person name="Ahrendt S."/>
            <person name="Riley R."/>
            <person name="Andreopoulos W."/>
            <person name="Labutti K."/>
            <person name="Pangilinan J."/>
            <person name="Ruiz-Duenas F.J."/>
            <person name="Barrasa J.M."/>
            <person name="Sanchez-Garcia M."/>
            <person name="Camarero S."/>
            <person name="Miyauchi S."/>
            <person name="Serrano A."/>
            <person name="Linde D."/>
            <person name="Babiker R."/>
            <person name="Drula E."/>
            <person name="Ayuso-Fernandez I."/>
            <person name="Pacheco R."/>
            <person name="Padilla G."/>
            <person name="Ferreira P."/>
            <person name="Barriuso J."/>
            <person name="Kellner H."/>
            <person name="Castanera R."/>
            <person name="Alfaro M."/>
            <person name="Ramirez L."/>
            <person name="Pisabarro A.G."/>
            <person name="Kuo A."/>
            <person name="Tritt A."/>
            <person name="Lipzen A."/>
            <person name="He G."/>
            <person name="Yan M."/>
            <person name="Ng V."/>
            <person name="Cullen D."/>
            <person name="Martin F."/>
            <person name="Rosso M.-N."/>
            <person name="Henrissat B."/>
            <person name="Hibbett D."/>
            <person name="Martinez A.T."/>
            <person name="Grigoriev I.V."/>
        </authorList>
    </citation>
    <scope>NUCLEOTIDE SEQUENCE</scope>
    <source>
        <strain evidence="4">ATCC 90797</strain>
    </source>
</reference>
<protein>
    <submittedName>
        <fullName evidence="4">Beta-lactamase/transpeptidase-like protein</fullName>
    </submittedName>
</protein>
<dbReference type="SUPFAM" id="SSF56601">
    <property type="entry name" value="beta-lactamase/transpeptidase-like"/>
    <property type="match status" value="1"/>
</dbReference>
<comment type="similarity">
    <text evidence="1">Belongs to the peptidase S12 family.</text>
</comment>
<dbReference type="Proteomes" id="UP000807025">
    <property type="component" value="Unassembled WGS sequence"/>
</dbReference>